<comment type="subcellular location">
    <subcellularLocation>
        <location evidence="1 7">Cell membrane</location>
        <topology evidence="1 7">Multi-pass membrane protein</topology>
    </subcellularLocation>
</comment>
<dbReference type="InterPro" id="IPR025966">
    <property type="entry name" value="OppC_N"/>
</dbReference>
<reference evidence="10 11" key="1">
    <citation type="submission" date="2019-11" db="EMBL/GenBank/DDBJ databases">
        <authorList>
            <person name="Jiang L.-Q."/>
        </authorList>
    </citation>
    <scope>NUCLEOTIDE SEQUENCE [LARGE SCALE GENOMIC DNA]</scope>
    <source>
        <strain evidence="10 11">YIM 132087</strain>
    </source>
</reference>
<evidence type="ECO:0000256" key="6">
    <source>
        <dbReference type="ARBA" id="ARBA00023136"/>
    </source>
</evidence>
<dbReference type="InterPro" id="IPR000515">
    <property type="entry name" value="MetI-like"/>
</dbReference>
<evidence type="ECO:0000256" key="4">
    <source>
        <dbReference type="ARBA" id="ARBA00022692"/>
    </source>
</evidence>
<evidence type="ECO:0000256" key="7">
    <source>
        <dbReference type="RuleBase" id="RU363032"/>
    </source>
</evidence>
<dbReference type="InterPro" id="IPR050366">
    <property type="entry name" value="BP-dependent_transpt_permease"/>
</dbReference>
<comment type="caution">
    <text evidence="10">The sequence shown here is derived from an EMBL/GenBank/DDBJ whole genome shotgun (WGS) entry which is preliminary data.</text>
</comment>
<evidence type="ECO:0000256" key="5">
    <source>
        <dbReference type="ARBA" id="ARBA00022989"/>
    </source>
</evidence>
<keyword evidence="5 7" id="KW-1133">Transmembrane helix</keyword>
<proteinExistence type="inferred from homology"/>
<keyword evidence="6 7" id="KW-0472">Membrane</keyword>
<protein>
    <submittedName>
        <fullName evidence="10">ABC transporter permease subunit</fullName>
    </submittedName>
</protein>
<feature type="transmembrane region" description="Helical" evidence="7">
    <location>
        <begin position="111"/>
        <end position="135"/>
    </location>
</feature>
<evidence type="ECO:0000256" key="3">
    <source>
        <dbReference type="ARBA" id="ARBA00022475"/>
    </source>
</evidence>
<evidence type="ECO:0000259" key="9">
    <source>
        <dbReference type="PROSITE" id="PS50928"/>
    </source>
</evidence>
<feature type="compositionally biased region" description="Pro residues" evidence="8">
    <location>
        <begin position="7"/>
        <end position="18"/>
    </location>
</feature>
<evidence type="ECO:0000256" key="1">
    <source>
        <dbReference type="ARBA" id="ARBA00004651"/>
    </source>
</evidence>
<dbReference type="Proteomes" id="UP000460221">
    <property type="component" value="Unassembled WGS sequence"/>
</dbReference>
<dbReference type="GO" id="GO:0055085">
    <property type="term" value="P:transmembrane transport"/>
    <property type="evidence" value="ECO:0007669"/>
    <property type="project" value="InterPro"/>
</dbReference>
<dbReference type="RefSeq" id="WP_154769786.1">
    <property type="nucleotide sequence ID" value="NZ_WLYK01000007.1"/>
</dbReference>
<dbReference type="CDD" id="cd06261">
    <property type="entry name" value="TM_PBP2"/>
    <property type="match status" value="1"/>
</dbReference>
<dbReference type="Pfam" id="PF00528">
    <property type="entry name" value="BPD_transp_1"/>
    <property type="match status" value="1"/>
</dbReference>
<dbReference type="Gene3D" id="1.10.3720.10">
    <property type="entry name" value="MetI-like"/>
    <property type="match status" value="1"/>
</dbReference>
<organism evidence="10 11">
    <name type="scientific">Nakamurella alba</name>
    <dbReference type="NCBI Taxonomy" id="2665158"/>
    <lineage>
        <taxon>Bacteria</taxon>
        <taxon>Bacillati</taxon>
        <taxon>Actinomycetota</taxon>
        <taxon>Actinomycetes</taxon>
        <taxon>Nakamurellales</taxon>
        <taxon>Nakamurellaceae</taxon>
        <taxon>Nakamurella</taxon>
    </lineage>
</organism>
<comment type="similarity">
    <text evidence="7">Belongs to the binding-protein-dependent transport system permease family.</text>
</comment>
<dbReference type="InterPro" id="IPR035906">
    <property type="entry name" value="MetI-like_sf"/>
</dbReference>
<feature type="region of interest" description="Disordered" evidence="8">
    <location>
        <begin position="1"/>
        <end position="24"/>
    </location>
</feature>
<keyword evidence="11" id="KW-1185">Reference proteome</keyword>
<dbReference type="Pfam" id="PF12911">
    <property type="entry name" value="OppC_N"/>
    <property type="match status" value="1"/>
</dbReference>
<feature type="transmembrane region" description="Helical" evidence="7">
    <location>
        <begin position="228"/>
        <end position="254"/>
    </location>
</feature>
<dbReference type="PANTHER" id="PTHR43386:SF1">
    <property type="entry name" value="D,D-DIPEPTIDE TRANSPORT SYSTEM PERMEASE PROTEIN DDPC-RELATED"/>
    <property type="match status" value="1"/>
</dbReference>
<dbReference type="SUPFAM" id="SSF161098">
    <property type="entry name" value="MetI-like"/>
    <property type="match status" value="1"/>
</dbReference>
<dbReference type="PROSITE" id="PS50928">
    <property type="entry name" value="ABC_TM1"/>
    <property type="match status" value="1"/>
</dbReference>
<feature type="domain" description="ABC transmembrane type-1" evidence="9">
    <location>
        <begin position="107"/>
        <end position="296"/>
    </location>
</feature>
<sequence>MVTVLPTPDPAPAAPPPAAATDAVPHRSQTAARAFFTRPSGVIPLVVLAVIGLSAIFAPLITPYDPNHQDLINPLLPPSWLPGGSSTHLLGTDELGRDMATRLVYGARTALALSLSAATISAIVGTIVGLLAGMYPKWVGSVVMWLADSQMAFPYVVLALVVITVQGNSIPSLLFVLTLFGWVQFARVVRAEVLRVKHADYVLAARAAGSSGMKIVFRHVLPNVSSPALVLWTFQVAGVLLLESALSFLGLGIQPPTADWGTMFASGRAFIITNPWNCILPGLAVMIAVLCANLLGRTLRTVLNPRLR</sequence>
<gene>
    <name evidence="10" type="ORF">GIS00_17675</name>
</gene>
<evidence type="ECO:0000313" key="10">
    <source>
        <dbReference type="EMBL" id="MTD15767.1"/>
    </source>
</evidence>
<keyword evidence="4 7" id="KW-0812">Transmembrane</keyword>
<dbReference type="PANTHER" id="PTHR43386">
    <property type="entry name" value="OLIGOPEPTIDE TRANSPORT SYSTEM PERMEASE PROTEIN APPC"/>
    <property type="match status" value="1"/>
</dbReference>
<evidence type="ECO:0000256" key="8">
    <source>
        <dbReference type="SAM" id="MobiDB-lite"/>
    </source>
</evidence>
<dbReference type="EMBL" id="WLYK01000007">
    <property type="protein sequence ID" value="MTD15767.1"/>
    <property type="molecule type" value="Genomic_DNA"/>
</dbReference>
<dbReference type="AlphaFoldDB" id="A0A7K1FNL9"/>
<feature type="transmembrane region" description="Helical" evidence="7">
    <location>
        <begin position="169"/>
        <end position="189"/>
    </location>
</feature>
<dbReference type="GO" id="GO:0005886">
    <property type="term" value="C:plasma membrane"/>
    <property type="evidence" value="ECO:0007669"/>
    <property type="project" value="UniProtKB-SubCell"/>
</dbReference>
<feature type="transmembrane region" description="Helical" evidence="7">
    <location>
        <begin position="42"/>
        <end position="61"/>
    </location>
</feature>
<keyword evidence="3" id="KW-1003">Cell membrane</keyword>
<keyword evidence="2 7" id="KW-0813">Transport</keyword>
<evidence type="ECO:0000256" key="2">
    <source>
        <dbReference type="ARBA" id="ARBA00022448"/>
    </source>
</evidence>
<feature type="transmembrane region" description="Helical" evidence="7">
    <location>
        <begin position="274"/>
        <end position="296"/>
    </location>
</feature>
<accession>A0A7K1FNL9</accession>
<evidence type="ECO:0000313" key="11">
    <source>
        <dbReference type="Proteomes" id="UP000460221"/>
    </source>
</evidence>
<name>A0A7K1FNL9_9ACTN</name>